<reference evidence="1" key="1">
    <citation type="submission" date="2019-02" db="EMBL/GenBank/DDBJ databases">
        <authorList>
            <person name="Gruber-Vodicka R. H."/>
            <person name="Seah K. B. B."/>
        </authorList>
    </citation>
    <scope>NUCLEOTIDE SEQUENCE</scope>
    <source>
        <strain evidence="1">BECK_S312</strain>
    </source>
</reference>
<protein>
    <submittedName>
        <fullName evidence="1">Uncharacterized protein</fullName>
    </submittedName>
</protein>
<accession>A0A450X6H0</accession>
<dbReference type="AlphaFoldDB" id="A0A450X6H0"/>
<evidence type="ECO:0000313" key="1">
    <source>
        <dbReference type="EMBL" id="VFK24889.1"/>
    </source>
</evidence>
<name>A0A450X6H0_9GAMM</name>
<gene>
    <name evidence="1" type="ORF">BECKLPF1236A_GA0070988_104413</name>
</gene>
<organism evidence="1">
    <name type="scientific">Candidatus Kentrum sp. LPFa</name>
    <dbReference type="NCBI Taxonomy" id="2126335"/>
    <lineage>
        <taxon>Bacteria</taxon>
        <taxon>Pseudomonadati</taxon>
        <taxon>Pseudomonadota</taxon>
        <taxon>Gammaproteobacteria</taxon>
        <taxon>Candidatus Kentrum</taxon>
    </lineage>
</organism>
<sequence length="42" mass="5064">MKQMFKGTLEKLLKAESFRLSSAFSRWEQSWQQSEREKSQNP</sequence>
<dbReference type="EMBL" id="CAADFM010000441">
    <property type="protein sequence ID" value="VFK24889.1"/>
    <property type="molecule type" value="Genomic_DNA"/>
</dbReference>
<proteinExistence type="predicted"/>